<evidence type="ECO:0000256" key="4">
    <source>
        <dbReference type="ARBA" id="ARBA00023186"/>
    </source>
</evidence>
<accession>A0A9D1NP54</accession>
<keyword evidence="5" id="KW-0676">Redox-active center</keyword>
<dbReference type="GO" id="GO:0051082">
    <property type="term" value="F:unfolded protein binding"/>
    <property type="evidence" value="ECO:0007669"/>
    <property type="project" value="InterPro"/>
</dbReference>
<dbReference type="PANTHER" id="PTHR30111:SF1">
    <property type="entry name" value="33 KDA CHAPERONIN"/>
    <property type="match status" value="1"/>
</dbReference>
<dbReference type="Gene3D" id="3.55.30.10">
    <property type="entry name" value="Hsp33 domain"/>
    <property type="match status" value="1"/>
</dbReference>
<evidence type="ECO:0000256" key="2">
    <source>
        <dbReference type="ARBA" id="ARBA00022833"/>
    </source>
</evidence>
<evidence type="ECO:0000256" key="5">
    <source>
        <dbReference type="ARBA" id="ARBA00023284"/>
    </source>
</evidence>
<reference evidence="6" key="2">
    <citation type="journal article" date="2021" name="PeerJ">
        <title>Extensive microbial diversity within the chicken gut microbiome revealed by metagenomics and culture.</title>
        <authorList>
            <person name="Gilroy R."/>
            <person name="Ravi A."/>
            <person name="Getino M."/>
            <person name="Pursley I."/>
            <person name="Horton D.L."/>
            <person name="Alikhan N.F."/>
            <person name="Baker D."/>
            <person name="Gharbi K."/>
            <person name="Hall N."/>
            <person name="Watson M."/>
            <person name="Adriaenssens E.M."/>
            <person name="Foster-Nyarko E."/>
            <person name="Jarju S."/>
            <person name="Secka A."/>
            <person name="Antonio M."/>
            <person name="Oren A."/>
            <person name="Chaudhuri R.R."/>
            <person name="La Ragione R."/>
            <person name="Hildebrand F."/>
            <person name="Pallen M.J."/>
        </authorList>
    </citation>
    <scope>NUCLEOTIDE SEQUENCE</scope>
    <source>
        <strain evidence="6">35461</strain>
    </source>
</reference>
<dbReference type="GO" id="GO:0042026">
    <property type="term" value="P:protein refolding"/>
    <property type="evidence" value="ECO:0007669"/>
    <property type="project" value="TreeGrafter"/>
</dbReference>
<dbReference type="InterPro" id="IPR016154">
    <property type="entry name" value="Heat_shock_Hsp33_C"/>
</dbReference>
<reference evidence="6" key="1">
    <citation type="submission" date="2020-10" db="EMBL/GenBank/DDBJ databases">
        <authorList>
            <person name="Gilroy R."/>
        </authorList>
    </citation>
    <scope>NUCLEOTIDE SEQUENCE</scope>
    <source>
        <strain evidence="6">35461</strain>
    </source>
</reference>
<dbReference type="SUPFAM" id="SSF64397">
    <property type="entry name" value="Hsp33 domain"/>
    <property type="match status" value="1"/>
</dbReference>
<evidence type="ECO:0000313" key="6">
    <source>
        <dbReference type="EMBL" id="HIV09922.1"/>
    </source>
</evidence>
<dbReference type="GO" id="GO:0044183">
    <property type="term" value="F:protein folding chaperone"/>
    <property type="evidence" value="ECO:0007669"/>
    <property type="project" value="TreeGrafter"/>
</dbReference>
<evidence type="ECO:0000256" key="3">
    <source>
        <dbReference type="ARBA" id="ARBA00023157"/>
    </source>
</evidence>
<dbReference type="PANTHER" id="PTHR30111">
    <property type="entry name" value="33 KDA CHAPERONIN"/>
    <property type="match status" value="1"/>
</dbReference>
<name>A0A9D1NP54_9BACT</name>
<dbReference type="Pfam" id="PF01430">
    <property type="entry name" value="HSP33"/>
    <property type="match status" value="1"/>
</dbReference>
<gene>
    <name evidence="6" type="ORF">IAC79_07410</name>
</gene>
<dbReference type="EMBL" id="DVOR01000233">
    <property type="protein sequence ID" value="HIV09922.1"/>
    <property type="molecule type" value="Genomic_DNA"/>
</dbReference>
<evidence type="ECO:0000313" key="7">
    <source>
        <dbReference type="Proteomes" id="UP000886845"/>
    </source>
</evidence>
<dbReference type="SUPFAM" id="SSF118352">
    <property type="entry name" value="HSP33 redox switch-like"/>
    <property type="match status" value="1"/>
</dbReference>
<organism evidence="6 7">
    <name type="scientific">Candidatus Spyradenecus faecavium</name>
    <dbReference type="NCBI Taxonomy" id="2840947"/>
    <lineage>
        <taxon>Bacteria</taxon>
        <taxon>Pseudomonadati</taxon>
        <taxon>Lentisphaerota</taxon>
        <taxon>Lentisphaeria</taxon>
        <taxon>Lentisphaerales</taxon>
        <taxon>Lentisphaeraceae</taxon>
        <taxon>Lentisphaeraceae incertae sedis</taxon>
        <taxon>Candidatus Spyradenecus</taxon>
    </lineage>
</organism>
<evidence type="ECO:0000256" key="1">
    <source>
        <dbReference type="ARBA" id="ARBA00022490"/>
    </source>
</evidence>
<dbReference type="GO" id="GO:0005737">
    <property type="term" value="C:cytoplasm"/>
    <property type="evidence" value="ECO:0007669"/>
    <property type="project" value="InterPro"/>
</dbReference>
<keyword evidence="3" id="KW-1015">Disulfide bond</keyword>
<dbReference type="InterPro" id="IPR000397">
    <property type="entry name" value="Heat_shock_Hsp33"/>
</dbReference>
<keyword evidence="2" id="KW-0862">Zinc</keyword>
<protein>
    <submittedName>
        <fullName evidence="6">Hsp33 family molecular chaperone HslO</fullName>
    </submittedName>
</protein>
<dbReference type="Gene3D" id="3.90.1280.10">
    <property type="entry name" value="HSP33 redox switch-like"/>
    <property type="match status" value="1"/>
</dbReference>
<dbReference type="AlphaFoldDB" id="A0A9D1NP54"/>
<keyword evidence="4" id="KW-0143">Chaperone</keyword>
<comment type="caution">
    <text evidence="6">The sequence shown here is derived from an EMBL/GenBank/DDBJ whole genome shotgun (WGS) entry which is preliminary data.</text>
</comment>
<dbReference type="InterPro" id="IPR016153">
    <property type="entry name" value="Heat_shock_Hsp33_N"/>
</dbReference>
<proteinExistence type="predicted"/>
<keyword evidence="1" id="KW-0963">Cytoplasm</keyword>
<sequence length="300" mass="31895">MIVNSLDRVLIAECPQAHARLLLANVTDTARTLERNHLCGPIAGLVQAELVGSVALMGADRLEAPGQRLSLRVRLPEGALGGATLECSRDAAGLAIRGYTRQKVLPGIDDGDDADETLFDRAMGRAAHCAVVRSDAKGAVDESHYDLDFDDRLTVTDILEGCFVSALGRNVLAQASAASKIGYVECSHALLCELLPEADDGAYDRVDERFDGGAVQDALDAGEGIEAFARLLGLGPATVVASLPVRFACGCSGEKVMAMLRTLPRADLLAMVAERRPTDIYCHMCGKCYTVTPEQLQALL</sequence>
<dbReference type="Proteomes" id="UP000886845">
    <property type="component" value="Unassembled WGS sequence"/>
</dbReference>